<evidence type="ECO:0000256" key="2">
    <source>
        <dbReference type="SAM" id="Phobius"/>
    </source>
</evidence>
<protein>
    <submittedName>
        <fullName evidence="3">Uncharacterized protein</fullName>
    </submittedName>
</protein>
<dbReference type="EMBL" id="JACHNC010000001">
    <property type="protein sequence ID" value="MBB4748823.1"/>
    <property type="molecule type" value="Genomic_DNA"/>
</dbReference>
<gene>
    <name evidence="3" type="ORF">BJ964_002984</name>
</gene>
<feature type="compositionally biased region" description="Low complexity" evidence="1">
    <location>
        <begin position="327"/>
        <end position="346"/>
    </location>
</feature>
<evidence type="ECO:0000313" key="3">
    <source>
        <dbReference type="EMBL" id="MBB4748823.1"/>
    </source>
</evidence>
<feature type="compositionally biased region" description="Low complexity" evidence="1">
    <location>
        <begin position="934"/>
        <end position="973"/>
    </location>
</feature>
<evidence type="ECO:0000313" key="4">
    <source>
        <dbReference type="Proteomes" id="UP000590511"/>
    </source>
</evidence>
<dbReference type="Proteomes" id="UP000590511">
    <property type="component" value="Unassembled WGS sequence"/>
</dbReference>
<keyword evidence="2" id="KW-0812">Transmembrane</keyword>
<feature type="compositionally biased region" description="Basic and acidic residues" evidence="1">
    <location>
        <begin position="593"/>
        <end position="608"/>
    </location>
</feature>
<name>A0A7W7HE12_9ACTN</name>
<feature type="compositionally biased region" description="Polar residues" evidence="1">
    <location>
        <begin position="479"/>
        <end position="489"/>
    </location>
</feature>
<feature type="region of interest" description="Disordered" evidence="1">
    <location>
        <begin position="470"/>
        <end position="1254"/>
    </location>
</feature>
<dbReference type="RefSeq" id="WP_188121243.1">
    <property type="nucleotide sequence ID" value="NZ_JACHNC010000001.1"/>
</dbReference>
<feature type="compositionally biased region" description="Basic and acidic residues" evidence="1">
    <location>
        <begin position="795"/>
        <end position="809"/>
    </location>
</feature>
<reference evidence="3 4" key="1">
    <citation type="submission" date="2020-08" db="EMBL/GenBank/DDBJ databases">
        <title>Sequencing the genomes of 1000 actinobacteria strains.</title>
        <authorList>
            <person name="Klenk H.-P."/>
        </authorList>
    </citation>
    <scope>NUCLEOTIDE SEQUENCE [LARGE SCALE GENOMIC DNA]</scope>
    <source>
        <strain evidence="3 4">DSM 43150</strain>
    </source>
</reference>
<feature type="region of interest" description="Disordered" evidence="1">
    <location>
        <begin position="252"/>
        <end position="443"/>
    </location>
</feature>
<evidence type="ECO:0000256" key="1">
    <source>
        <dbReference type="SAM" id="MobiDB-lite"/>
    </source>
</evidence>
<organism evidence="3 4">
    <name type="scientific">Actinoplanes lobatus</name>
    <dbReference type="NCBI Taxonomy" id="113568"/>
    <lineage>
        <taxon>Bacteria</taxon>
        <taxon>Bacillati</taxon>
        <taxon>Actinomycetota</taxon>
        <taxon>Actinomycetes</taxon>
        <taxon>Micromonosporales</taxon>
        <taxon>Micromonosporaceae</taxon>
        <taxon>Actinoplanes</taxon>
    </lineage>
</organism>
<feature type="compositionally biased region" description="Low complexity" evidence="1">
    <location>
        <begin position="1008"/>
        <end position="1019"/>
    </location>
</feature>
<feature type="compositionally biased region" description="Low complexity" evidence="1">
    <location>
        <begin position="430"/>
        <end position="443"/>
    </location>
</feature>
<comment type="caution">
    <text evidence="3">The sequence shown here is derived from an EMBL/GenBank/DDBJ whole genome shotgun (WGS) entry which is preliminary data.</text>
</comment>
<keyword evidence="2" id="KW-0472">Membrane</keyword>
<accession>A0A7W7HE12</accession>
<sequence length="1254" mass="126184">MRVFRTILGMLLLTIGLPALLAGGGLWAVMQHRDPGGAFTGELQRLTVPGYAVVVPDIDRLLRDDVPFARMTGTQMRLSAATADGPAFLGIAPSDTVARYLAGVPYNRVDAVDLGTGILPVTAVRSGGRRTPDGVPARQTFWTASGAGLLAFNPADLGDRPHSLVLMNPGGTPVARLATVAEVRPGWLNSGTWGLLTLGTLLVMAGVIVLSWPGRRREVVYVVEPSQVPELMHAIGAPLPLPGGLAYHAGARGGAHRPRTLADSRPSRPPALPQFAWPPKRPAGPFPPAFTATLDGPEPASGPVAAPGSPAASGPHLHGDAASGSLVPDDPGVVSDAAASVDALPGPGFPGDGGAPVPGSLGDGGASGQASPGDGGASGPGSPGDGGASVPGGGTPAPGQPLSLLGDTPALAGSQPGTVPARRGDRRRSPSSPDAPGFQATAVGAWVAATAPDRARKTEARAAARLAEAARRNAGKFTPAQTGKTNMPGSTIPIAPRRGHTTANPEEAPTTGTPAVTGSVAEESATPITVEDVAGEPETRPADAGNPDAPAEESATPITVEDVAGEPETRPADAGNPDAPAEESAPVIAVEDVAGKPETRSTEADKSDTPAVIGSVAEESAAPAKPATQASDAVGGLTEKHDATADRATTPPKTPTQRPGAAALQTPDQGRPTAKLTATSPDPVRPDDGPSTADGPAPRPAMTRVALRTGPAATDWTATGLTRLEPRRVPAPEPVTVIGEAADRPDQTGTVESNKPPVNEPAANLTVKPGAHGSAPAVTEPGPQPSPPGDTPAEPEAKATTTEKEEPGKRPIIPFPSRPAPTDDREEAAPAGGEQRASIHAVEAGIPVLDQAAPPETVESGAAPTPSVADSTHVEASDSVPATTDPDHGKAGLSEPQQPPTRPGRSKRASMHAVEAGGLTLSKKPAPVPTQGLAAPSRPVSESPVSESPVSERPASGRTSEPAPEHAATAATPNGEPAGSVTEPASGHAATAENDEPAERNASSGPVKATAKTAGSGATRDTAEGVKTPKARGDRPRTAEPGGDNPLARAQSRIAGDMPAAPRPAPATRRTPASWVRAAESVAARTGVEAPDGTAQPVPPKARTAGTRTAGVPEPEPKAAGTRAAEPSKPEPEPKAAGVPEPEPKAAGTRAAEPSKPEPEPKTAGVPEPEPKAAGTRAAEPSKPEPEPKTAGVPKPEPKAAGTRPAGDPKPKAFGGLPLSYREEAAKLLAGGSDQRRRRSPAARNRPKDGDEKN</sequence>
<proteinExistence type="predicted"/>
<feature type="compositionally biased region" description="Pro residues" evidence="1">
    <location>
        <begin position="279"/>
        <end position="288"/>
    </location>
</feature>
<feature type="compositionally biased region" description="Gly residues" evidence="1">
    <location>
        <begin position="349"/>
        <end position="396"/>
    </location>
</feature>
<feature type="transmembrane region" description="Helical" evidence="2">
    <location>
        <begin position="6"/>
        <end position="29"/>
    </location>
</feature>
<keyword evidence="2" id="KW-1133">Transmembrane helix</keyword>
<feature type="compositionally biased region" description="Low complexity" evidence="1">
    <location>
        <begin position="289"/>
        <end position="315"/>
    </location>
</feature>
<dbReference type="AlphaFoldDB" id="A0A7W7HE12"/>